<dbReference type="GO" id="GO:0009425">
    <property type="term" value="C:bacterial-type flagellum basal body"/>
    <property type="evidence" value="ECO:0007669"/>
    <property type="project" value="UniProtKB-SubCell"/>
</dbReference>
<evidence type="ECO:0000256" key="5">
    <source>
        <dbReference type="NCBIfam" id="TIGR00205"/>
    </source>
</evidence>
<evidence type="ECO:0000256" key="1">
    <source>
        <dbReference type="ARBA" id="ARBA00004117"/>
    </source>
</evidence>
<organism evidence="6 7">
    <name type="scientific">Desulfovibrio fairfieldensis</name>
    <dbReference type="NCBI Taxonomy" id="44742"/>
    <lineage>
        <taxon>Bacteria</taxon>
        <taxon>Pseudomonadati</taxon>
        <taxon>Thermodesulfobacteriota</taxon>
        <taxon>Desulfovibrionia</taxon>
        <taxon>Desulfovibrionales</taxon>
        <taxon>Desulfovibrionaceae</taxon>
        <taxon>Desulfovibrio</taxon>
    </lineage>
</organism>
<keyword evidence="6" id="KW-0966">Cell projection</keyword>
<dbReference type="GO" id="GO:0003774">
    <property type="term" value="F:cytoskeletal motor activity"/>
    <property type="evidence" value="ECO:0007669"/>
    <property type="project" value="InterPro"/>
</dbReference>
<keyword evidence="6" id="KW-0969">Cilium</keyword>
<keyword evidence="3 4" id="KW-0975">Bacterial flagellum</keyword>
<protein>
    <recommendedName>
        <fullName evidence="4 5">Flagellar hook-basal body complex protein FliE</fullName>
    </recommendedName>
</protein>
<proteinExistence type="inferred from homology"/>
<keyword evidence="7" id="KW-1185">Reference proteome</keyword>
<comment type="subcellular location">
    <subcellularLocation>
        <location evidence="1 4">Bacterial flagellum basal body</location>
    </subcellularLocation>
</comment>
<dbReference type="GO" id="GO:0071973">
    <property type="term" value="P:bacterial-type flagellum-dependent cell motility"/>
    <property type="evidence" value="ECO:0007669"/>
    <property type="project" value="InterPro"/>
</dbReference>
<keyword evidence="6" id="KW-0282">Flagellum</keyword>
<dbReference type="Proteomes" id="UP000069241">
    <property type="component" value="Chromosome"/>
</dbReference>
<evidence type="ECO:0000313" key="7">
    <source>
        <dbReference type="Proteomes" id="UP000069241"/>
    </source>
</evidence>
<dbReference type="STRING" id="44742.AXF13_05130"/>
<sequence length="148" mass="16281">MSVQALGLRAYSDALQHFNKVDGSLKQGMPVGKQTLFSHTLDQSLLRDSVDKGETFGAQADFIRYPDQQHTPVTPSNSFGDTIKGSLNKVNELQSAKAQAIDDFASGRSQNVHELMITMQKSSLAMKLTSAVRGKVLEAYKEISKMQF</sequence>
<dbReference type="HAMAP" id="MF_00724">
    <property type="entry name" value="FliE"/>
    <property type="match status" value="1"/>
</dbReference>
<dbReference type="RefSeq" id="WP_008683665.1">
    <property type="nucleotide sequence ID" value="NZ_CP014229.1"/>
</dbReference>
<dbReference type="GO" id="GO:0005198">
    <property type="term" value="F:structural molecule activity"/>
    <property type="evidence" value="ECO:0007669"/>
    <property type="project" value="UniProtKB-UniRule"/>
</dbReference>
<dbReference type="PRINTS" id="PR01006">
    <property type="entry name" value="FLGHOOKFLIE"/>
</dbReference>
<evidence type="ECO:0000256" key="3">
    <source>
        <dbReference type="ARBA" id="ARBA00023143"/>
    </source>
</evidence>
<evidence type="ECO:0000313" key="6">
    <source>
        <dbReference type="EMBL" id="AMD89546.1"/>
    </source>
</evidence>
<dbReference type="Pfam" id="PF02049">
    <property type="entry name" value="FliE"/>
    <property type="match status" value="1"/>
</dbReference>
<dbReference type="AlphaFoldDB" id="A0A0X8JJ01"/>
<dbReference type="InterPro" id="IPR001624">
    <property type="entry name" value="FliE"/>
</dbReference>
<dbReference type="KEGG" id="dfi:AXF13_05130"/>
<gene>
    <name evidence="4" type="primary">fliE</name>
    <name evidence="6" type="ORF">AXF13_05130</name>
</gene>
<evidence type="ECO:0000256" key="2">
    <source>
        <dbReference type="ARBA" id="ARBA00009272"/>
    </source>
</evidence>
<name>A0A0X8JJ01_9BACT</name>
<comment type="similarity">
    <text evidence="2 4">Belongs to the FliE family.</text>
</comment>
<dbReference type="PANTHER" id="PTHR34653:SF1">
    <property type="entry name" value="FLAGELLAR HOOK-BASAL BODY COMPLEX PROTEIN FLIE"/>
    <property type="match status" value="1"/>
</dbReference>
<dbReference type="NCBIfam" id="TIGR00205">
    <property type="entry name" value="fliE"/>
    <property type="match status" value="1"/>
</dbReference>
<reference evidence="7" key="1">
    <citation type="submission" date="2016-02" db="EMBL/GenBank/DDBJ databases">
        <authorList>
            <person name="Holder M.E."/>
            <person name="Ajami N.J."/>
            <person name="Petrosino J.F."/>
        </authorList>
    </citation>
    <scope>NUCLEOTIDE SEQUENCE [LARGE SCALE GENOMIC DNA]</scope>
    <source>
        <strain evidence="7">CCUG 45958</strain>
    </source>
</reference>
<dbReference type="EMBL" id="CP014229">
    <property type="protein sequence ID" value="AMD89546.1"/>
    <property type="molecule type" value="Genomic_DNA"/>
</dbReference>
<accession>A0A0X8JJ01</accession>
<evidence type="ECO:0000256" key="4">
    <source>
        <dbReference type="HAMAP-Rule" id="MF_00724"/>
    </source>
</evidence>
<dbReference type="PANTHER" id="PTHR34653">
    <property type="match status" value="1"/>
</dbReference>